<feature type="domain" description="AMP-dependent synthetase/ligase" evidence="5">
    <location>
        <begin position="82"/>
        <end position="269"/>
    </location>
</feature>
<dbReference type="InterPro" id="IPR042099">
    <property type="entry name" value="ANL_N_sf"/>
</dbReference>
<dbReference type="GO" id="GO:0016405">
    <property type="term" value="F:CoA-ligase activity"/>
    <property type="evidence" value="ECO:0007669"/>
    <property type="project" value="TreeGrafter"/>
</dbReference>
<evidence type="ECO:0000259" key="5">
    <source>
        <dbReference type="Pfam" id="PF00501"/>
    </source>
</evidence>
<reference evidence="6 7" key="1">
    <citation type="journal article" date="2016" name="Genome Biol. Evol.">
        <title>Gene Family Evolution Reflects Adaptation to Soil Environmental Stressors in the Genome of the Collembolan Orchesella cincta.</title>
        <authorList>
            <person name="Faddeeva-Vakhrusheva A."/>
            <person name="Derks M.F."/>
            <person name="Anvar S.Y."/>
            <person name="Agamennone V."/>
            <person name="Suring W."/>
            <person name="Smit S."/>
            <person name="van Straalen N.M."/>
            <person name="Roelofs D."/>
        </authorList>
    </citation>
    <scope>NUCLEOTIDE SEQUENCE [LARGE SCALE GENOMIC DNA]</scope>
    <source>
        <tissue evidence="6">Mixed pool</tissue>
    </source>
</reference>
<evidence type="ECO:0000313" key="7">
    <source>
        <dbReference type="Proteomes" id="UP000094527"/>
    </source>
</evidence>
<dbReference type="Pfam" id="PF00501">
    <property type="entry name" value="AMP-binding"/>
    <property type="match status" value="1"/>
</dbReference>
<accession>A0A1D2MBF9</accession>
<comment type="caution">
    <text evidence="6">The sequence shown here is derived from an EMBL/GenBank/DDBJ whole genome shotgun (WGS) entry which is preliminary data.</text>
</comment>
<organism evidence="6 7">
    <name type="scientific">Orchesella cincta</name>
    <name type="common">Springtail</name>
    <name type="synonym">Podura cincta</name>
    <dbReference type="NCBI Taxonomy" id="48709"/>
    <lineage>
        <taxon>Eukaryota</taxon>
        <taxon>Metazoa</taxon>
        <taxon>Ecdysozoa</taxon>
        <taxon>Arthropoda</taxon>
        <taxon>Hexapoda</taxon>
        <taxon>Collembola</taxon>
        <taxon>Entomobryomorpha</taxon>
        <taxon>Entomobryoidea</taxon>
        <taxon>Orchesellidae</taxon>
        <taxon>Orchesellinae</taxon>
        <taxon>Orchesella</taxon>
    </lineage>
</organism>
<dbReference type="PANTHER" id="PTHR24096:SF149">
    <property type="entry name" value="AMP-BINDING DOMAIN-CONTAINING PROTEIN-RELATED"/>
    <property type="match status" value="1"/>
</dbReference>
<name>A0A1D2MBF9_ORCCI</name>
<sequence length="285" mass="31258">MKKLHTESPNLPATEHRLRIEQISCEISESDGYFEEPILESSYPTIPIPELETLSACQYLLNSAQENVELGRTKWLTNSITGETLYFTDVEPLSRSVASAMYKRGMRKGDVVLYMTSDVTRIYAFTVGVWRCGGIMYSSYSEDTSDTLLSRIQDAHVQWIVCDPISVPNAKAAAKGAEWPVELIVFGDEEGCTDISTLFSDSGSDCPEDVLSEADLDDPLLILCTSGTTGKSKGAVYTNLQVLAFTIGTQIFPSTKPQPCSSSDAPMFLDCCSQFATSKLESGRC</sequence>
<dbReference type="InterPro" id="IPR020845">
    <property type="entry name" value="AMP-binding_CS"/>
</dbReference>
<keyword evidence="4" id="KW-0576">Peroxisome</keyword>
<evidence type="ECO:0000256" key="3">
    <source>
        <dbReference type="ARBA" id="ARBA00022598"/>
    </source>
</evidence>
<evidence type="ECO:0000256" key="4">
    <source>
        <dbReference type="ARBA" id="ARBA00023140"/>
    </source>
</evidence>
<evidence type="ECO:0000313" key="6">
    <source>
        <dbReference type="EMBL" id="ODM90337.1"/>
    </source>
</evidence>
<dbReference type="Gene3D" id="3.40.50.12780">
    <property type="entry name" value="N-terminal domain of ligase-like"/>
    <property type="match status" value="1"/>
</dbReference>
<dbReference type="Proteomes" id="UP000094527">
    <property type="component" value="Unassembled WGS sequence"/>
</dbReference>
<dbReference type="PROSITE" id="PS00455">
    <property type="entry name" value="AMP_BINDING"/>
    <property type="match status" value="1"/>
</dbReference>
<keyword evidence="7" id="KW-1185">Reference proteome</keyword>
<gene>
    <name evidence="6" type="ORF">Ocin01_16348</name>
</gene>
<evidence type="ECO:0000256" key="1">
    <source>
        <dbReference type="ARBA" id="ARBA00004275"/>
    </source>
</evidence>
<keyword evidence="3 6" id="KW-0436">Ligase</keyword>
<dbReference type="SUPFAM" id="SSF56801">
    <property type="entry name" value="Acetyl-CoA synthetase-like"/>
    <property type="match status" value="1"/>
</dbReference>
<dbReference type="PANTHER" id="PTHR24096">
    <property type="entry name" value="LONG-CHAIN-FATTY-ACID--COA LIGASE"/>
    <property type="match status" value="1"/>
</dbReference>
<proteinExistence type="inferred from homology"/>
<comment type="subcellular location">
    <subcellularLocation>
        <location evidence="1">Peroxisome</location>
    </subcellularLocation>
</comment>
<dbReference type="AlphaFoldDB" id="A0A1D2MBF9"/>
<evidence type="ECO:0000256" key="2">
    <source>
        <dbReference type="ARBA" id="ARBA00006432"/>
    </source>
</evidence>
<dbReference type="InterPro" id="IPR000873">
    <property type="entry name" value="AMP-dep_synth/lig_dom"/>
</dbReference>
<comment type="similarity">
    <text evidence="2">Belongs to the ATP-dependent AMP-binding enzyme family.</text>
</comment>
<protein>
    <submittedName>
        <fullName evidence="6">4-coumarate--CoA ligase 1</fullName>
    </submittedName>
</protein>
<dbReference type="GO" id="GO:0005777">
    <property type="term" value="C:peroxisome"/>
    <property type="evidence" value="ECO:0007669"/>
    <property type="project" value="UniProtKB-SubCell"/>
</dbReference>
<dbReference type="OrthoDB" id="10253869at2759"/>
<dbReference type="EMBL" id="LJIJ01002028">
    <property type="protein sequence ID" value="ODM90337.1"/>
    <property type="molecule type" value="Genomic_DNA"/>
</dbReference>
<dbReference type="STRING" id="48709.A0A1D2MBF9"/>